<feature type="domain" description="Isochorismatase-like" evidence="3">
    <location>
        <begin position="5"/>
        <end position="169"/>
    </location>
</feature>
<dbReference type="CDD" id="cd01014">
    <property type="entry name" value="nicotinamidase_related"/>
    <property type="match status" value="1"/>
</dbReference>
<accession>A0A7Y3SZD1</accession>
<dbReference type="EMBL" id="JABEYB010000019">
    <property type="protein sequence ID" value="NNU78174.1"/>
    <property type="molecule type" value="Genomic_DNA"/>
</dbReference>
<evidence type="ECO:0000313" key="4">
    <source>
        <dbReference type="EMBL" id="NNU78174.1"/>
    </source>
</evidence>
<evidence type="ECO:0000256" key="2">
    <source>
        <dbReference type="ARBA" id="ARBA00022801"/>
    </source>
</evidence>
<dbReference type="AlphaFoldDB" id="A0A7Y3SZD1"/>
<dbReference type="Proteomes" id="UP000531659">
    <property type="component" value="Unassembled WGS sequence"/>
</dbReference>
<dbReference type="PANTHER" id="PTHR43540:SF14">
    <property type="entry name" value="ISOCHORISMATASE"/>
    <property type="match status" value="1"/>
</dbReference>
<comment type="caution">
    <text evidence="4">The sequence shown here is derived from an EMBL/GenBank/DDBJ whole genome shotgun (WGS) entry which is preliminary data.</text>
</comment>
<proteinExistence type="inferred from homology"/>
<name>A0A7Y3SZD1_9CLOT</name>
<dbReference type="Pfam" id="PF00857">
    <property type="entry name" value="Isochorismatase"/>
    <property type="match status" value="1"/>
</dbReference>
<evidence type="ECO:0000313" key="5">
    <source>
        <dbReference type="Proteomes" id="UP000531659"/>
    </source>
</evidence>
<gene>
    <name evidence="4" type="ORF">HLQ16_19870</name>
</gene>
<dbReference type="PANTHER" id="PTHR43540">
    <property type="entry name" value="PEROXYUREIDOACRYLATE/UREIDOACRYLATE AMIDOHYDROLASE-RELATED"/>
    <property type="match status" value="1"/>
</dbReference>
<dbReference type="GO" id="GO:0016787">
    <property type="term" value="F:hydrolase activity"/>
    <property type="evidence" value="ECO:0007669"/>
    <property type="project" value="UniProtKB-KW"/>
</dbReference>
<organism evidence="4 5">
    <name type="scientific">Clostridium estertheticum</name>
    <dbReference type="NCBI Taxonomy" id="238834"/>
    <lineage>
        <taxon>Bacteria</taxon>
        <taxon>Bacillati</taxon>
        <taxon>Bacillota</taxon>
        <taxon>Clostridia</taxon>
        <taxon>Eubacteriales</taxon>
        <taxon>Clostridiaceae</taxon>
        <taxon>Clostridium</taxon>
    </lineage>
</organism>
<sequence>MSNIVLLIVDVQNELINAHPYNEQRVIENIKKLILTARDNKKEVIYVRHDDGKGTELEKGTYGWQIYDEISPNSNEVIFEKQYNSAFHKTDLKEYLDSKNIDTIILVGLQTEYCIDATCKSAFDYGYKIIIPEDTNTTFDNDYLSGEKLYEFYSYKIWNKRFADVISVEAVIKTLENNF</sequence>
<dbReference type="RefSeq" id="WP_171298761.1">
    <property type="nucleotide sequence ID" value="NZ_CP087098.1"/>
</dbReference>
<comment type="similarity">
    <text evidence="1">Belongs to the isochorismatase family.</text>
</comment>
<keyword evidence="2 4" id="KW-0378">Hydrolase</keyword>
<evidence type="ECO:0000259" key="3">
    <source>
        <dbReference type="Pfam" id="PF00857"/>
    </source>
</evidence>
<protein>
    <submittedName>
        <fullName evidence="4">Cysteine hydrolase</fullName>
    </submittedName>
</protein>
<dbReference type="Gene3D" id="3.40.50.850">
    <property type="entry name" value="Isochorismatase-like"/>
    <property type="match status" value="1"/>
</dbReference>
<dbReference type="InterPro" id="IPR000868">
    <property type="entry name" value="Isochorismatase-like_dom"/>
</dbReference>
<evidence type="ECO:0000256" key="1">
    <source>
        <dbReference type="ARBA" id="ARBA00006336"/>
    </source>
</evidence>
<dbReference type="InterPro" id="IPR036380">
    <property type="entry name" value="Isochorismatase-like_sf"/>
</dbReference>
<dbReference type="InterPro" id="IPR050272">
    <property type="entry name" value="Isochorismatase-like_hydrls"/>
</dbReference>
<dbReference type="SUPFAM" id="SSF52499">
    <property type="entry name" value="Isochorismatase-like hydrolases"/>
    <property type="match status" value="1"/>
</dbReference>
<reference evidence="4 5" key="1">
    <citation type="submission" date="2020-05" db="EMBL/GenBank/DDBJ databases">
        <title>Complete genome of Clostridium estertheticum subspecies estertheticum, isolated from Vacuum packed lamb meat from New Zealand imported to Switzerland.</title>
        <authorList>
            <person name="Wambui J."/>
            <person name="Stevens M.J.A."/>
            <person name="Stephan R."/>
        </authorList>
    </citation>
    <scope>NUCLEOTIDE SEQUENCE [LARGE SCALE GENOMIC DNA]</scope>
    <source>
        <strain evidence="4 5">CEST001</strain>
    </source>
</reference>